<dbReference type="InterPro" id="IPR013083">
    <property type="entry name" value="Znf_RING/FYVE/PHD"/>
</dbReference>
<reference evidence="8" key="1">
    <citation type="submission" date="2016-04" db="UniProtKB">
        <authorList>
            <consortium name="WormBaseParasite"/>
        </authorList>
    </citation>
    <scope>IDENTIFICATION</scope>
</reference>
<gene>
    <name evidence="6" type="ORF">ASIM_LOCUS12550</name>
</gene>
<dbReference type="AlphaFoldDB" id="A0A158PNX4"/>
<keyword evidence="7" id="KW-1185">Reference proteome</keyword>
<dbReference type="InterPro" id="IPR001841">
    <property type="entry name" value="Znf_RING"/>
</dbReference>
<dbReference type="Pfam" id="PF13920">
    <property type="entry name" value="zf-C3HC4_3"/>
    <property type="match status" value="1"/>
</dbReference>
<dbReference type="GO" id="GO:0008270">
    <property type="term" value="F:zinc ion binding"/>
    <property type="evidence" value="ECO:0007669"/>
    <property type="project" value="UniProtKB-KW"/>
</dbReference>
<dbReference type="WBParaSite" id="ASIM_0001308401-mRNA-1">
    <property type="protein sequence ID" value="ASIM_0001308401-mRNA-1"/>
    <property type="gene ID" value="ASIM_0001308401"/>
</dbReference>
<reference evidence="6 7" key="2">
    <citation type="submission" date="2018-11" db="EMBL/GenBank/DDBJ databases">
        <authorList>
            <consortium name="Pathogen Informatics"/>
        </authorList>
    </citation>
    <scope>NUCLEOTIDE SEQUENCE [LARGE SCALE GENOMIC DNA]</scope>
</reference>
<evidence type="ECO:0000313" key="7">
    <source>
        <dbReference type="Proteomes" id="UP000267096"/>
    </source>
</evidence>
<keyword evidence="1 3" id="KW-0863">Zinc-finger</keyword>
<feature type="domain" description="RING-type" evidence="5">
    <location>
        <begin position="916"/>
        <end position="967"/>
    </location>
</feature>
<sequence>MLRGSLRILSANGNALKCFTNVFNKSQSEPFSSTAAALCSSAATKQELDTQLSSLITDLTSDPISAIPTTSSSQTQPPKSQTLRSIQSTPSLNSLKQVDDYTLFRAYICKKLNKPLSAETSVALLSRFSSLSFQHNSIGETAKWLESNFLTDLSAPLLKDTVRIDDIIVSLTSLISIGLINTPLYQSLLKSFGAHLSSALSSVPVSLLIRLAAAIRTHNVTLPDDLNDLLDRSLQLKTSEVDSTGDVISLLINVNLSQTWLEQVLERAKELLPLMSTGELVSLAANLANRGRRQLNILPLIAAAFHANPNTLTVNQLSTLVQSMSRLEFVDKRLLRRVHDDTISATSAGAVKKWSTLSTLAVSFAKLHIGDLRIWKALTNWVNANYKKATVSDLSYVISSCAISDVGDLIKEPSEYLASLLDVQKAQSIWMWLNIVHSLAICKALTPALAETVLRVEFVEHFTKLDDLPKKVFALSKIAQIQAVVDTAFKSTYKGPSFSLENVLTLDKQTNNAALLIKCGRKEAYDAECFHSVLYKLAPLNTHSIEPSLNRDGFLVDATVQLDSSKRFVPVTNFTSSNKPKIAVVYLGRKQCTITCDENEESRPLGQISLGLRLLKARGMIPVTFTELELKSNKLLSQKIEFIKTKLQNAIKSPASKIFSVERHLMDGDLAADYPKTMDFLRFGNAIIANQSLQEYCSQKGYMIIMIFLDDLVELPQIGFSVLSADDIERNDYSLEPLIFYKNWDEWQTEPDLEWAHKGVKKHDILRIYVQFDENKLYVRYRLNKNQTSQERLFRLPPEYRSVYLALAGPCIFDEHKANSCKIAIMDSEQLMRFFARQKDIRCNANLDTIVTQQQQQQERRSSEMQREEIDEDVKRTVESVANSTGKNHIQQEASATATTNNVEDEVKFEDVIPECVICRERNIDVVFLPCRHAVCCMTCKDLCCQETKTVLTSPSTKQRPTCPICRTELGNFGRIWFSKDPDCNEYRCRLCGCNQLTAAAGGNDGCGCVIGCYEKAVEMLHPGDPCPICGKPIHEIIQLYLQQFE</sequence>
<evidence type="ECO:0000256" key="1">
    <source>
        <dbReference type="ARBA" id="ARBA00022771"/>
    </source>
</evidence>
<dbReference type="Proteomes" id="UP000267096">
    <property type="component" value="Unassembled WGS sequence"/>
</dbReference>
<dbReference type="EMBL" id="UYRR01031208">
    <property type="protein sequence ID" value="VDK47629.1"/>
    <property type="molecule type" value="Genomic_DNA"/>
</dbReference>
<name>A0A158PNX4_ANISI</name>
<evidence type="ECO:0000259" key="5">
    <source>
        <dbReference type="PROSITE" id="PS50089"/>
    </source>
</evidence>
<evidence type="ECO:0000313" key="8">
    <source>
        <dbReference type="WBParaSite" id="ASIM_0001308401-mRNA-1"/>
    </source>
</evidence>
<dbReference type="PROSITE" id="PS50089">
    <property type="entry name" value="ZF_RING_2"/>
    <property type="match status" value="1"/>
</dbReference>
<dbReference type="InterPro" id="IPR051728">
    <property type="entry name" value="RING-FYVE_E3_ubiquitin-ligase"/>
</dbReference>
<accession>A0A158PNX4</accession>
<keyword evidence="2" id="KW-0862">Zinc</keyword>
<evidence type="ECO:0000313" key="6">
    <source>
        <dbReference type="EMBL" id="VDK47629.1"/>
    </source>
</evidence>
<dbReference type="OrthoDB" id="5877528at2759"/>
<organism evidence="8">
    <name type="scientific">Anisakis simplex</name>
    <name type="common">Herring worm</name>
    <dbReference type="NCBI Taxonomy" id="6269"/>
    <lineage>
        <taxon>Eukaryota</taxon>
        <taxon>Metazoa</taxon>
        <taxon>Ecdysozoa</taxon>
        <taxon>Nematoda</taxon>
        <taxon>Chromadorea</taxon>
        <taxon>Rhabditida</taxon>
        <taxon>Spirurina</taxon>
        <taxon>Ascaridomorpha</taxon>
        <taxon>Ascaridoidea</taxon>
        <taxon>Anisakidae</taxon>
        <taxon>Anisakis</taxon>
        <taxon>Anisakis simplex complex</taxon>
    </lineage>
</organism>
<feature type="region of interest" description="Disordered" evidence="4">
    <location>
        <begin position="66"/>
        <end position="86"/>
    </location>
</feature>
<dbReference type="PANTHER" id="PTHR14879:SF5">
    <property type="entry name" value="RING-TYPE DOMAIN-CONTAINING PROTEIN"/>
    <property type="match status" value="1"/>
</dbReference>
<dbReference type="PANTHER" id="PTHR14879">
    <property type="entry name" value="CASPASE REGULATOR, RING FINGER DOMAIN-CONTAINING"/>
    <property type="match status" value="1"/>
</dbReference>
<dbReference type="SUPFAM" id="SSF57850">
    <property type="entry name" value="RING/U-box"/>
    <property type="match status" value="1"/>
</dbReference>
<feature type="compositionally biased region" description="Low complexity" evidence="4">
    <location>
        <begin position="68"/>
        <end position="82"/>
    </location>
</feature>
<proteinExistence type="predicted"/>
<evidence type="ECO:0000256" key="2">
    <source>
        <dbReference type="ARBA" id="ARBA00022833"/>
    </source>
</evidence>
<keyword evidence="1 3" id="KW-0479">Metal-binding</keyword>
<protein>
    <submittedName>
        <fullName evidence="8">RING-type domain-containing protein</fullName>
    </submittedName>
</protein>
<evidence type="ECO:0000256" key="3">
    <source>
        <dbReference type="PROSITE-ProRule" id="PRU00175"/>
    </source>
</evidence>
<evidence type="ECO:0000256" key="4">
    <source>
        <dbReference type="SAM" id="MobiDB-lite"/>
    </source>
</evidence>
<dbReference type="Gene3D" id="3.30.40.10">
    <property type="entry name" value="Zinc/RING finger domain, C3HC4 (zinc finger)"/>
    <property type="match status" value="1"/>
</dbReference>